<dbReference type="OrthoDB" id="5289372at2"/>
<dbReference type="AlphaFoldDB" id="A0A558BV63"/>
<feature type="transmembrane region" description="Helical" evidence="1">
    <location>
        <begin position="184"/>
        <end position="202"/>
    </location>
</feature>
<name>A0A558BV63_9BACT</name>
<dbReference type="Proteomes" id="UP000317624">
    <property type="component" value="Unassembled WGS sequence"/>
</dbReference>
<keyword evidence="1" id="KW-0472">Membrane</keyword>
<feature type="transmembrane region" description="Helical" evidence="1">
    <location>
        <begin position="161"/>
        <end position="177"/>
    </location>
</feature>
<feature type="transmembrane region" description="Helical" evidence="1">
    <location>
        <begin position="113"/>
        <end position="132"/>
    </location>
</feature>
<comment type="caution">
    <text evidence="3">The sequence shown here is derived from an EMBL/GenBank/DDBJ whole genome shotgun (WGS) entry which is preliminary data.</text>
</comment>
<feature type="transmembrane region" description="Helical" evidence="1">
    <location>
        <begin position="82"/>
        <end position="101"/>
    </location>
</feature>
<dbReference type="InterPro" id="IPR025749">
    <property type="entry name" value="Sphingomyelin_synth-like_dom"/>
</dbReference>
<evidence type="ECO:0000313" key="4">
    <source>
        <dbReference type="Proteomes" id="UP000317624"/>
    </source>
</evidence>
<keyword evidence="1" id="KW-0812">Transmembrane</keyword>
<dbReference type="RefSeq" id="WP_144848239.1">
    <property type="nucleotide sequence ID" value="NZ_VMRJ01000003.1"/>
</dbReference>
<organism evidence="3 4">
    <name type="scientific">Hymenobacter setariae</name>
    <dbReference type="NCBI Taxonomy" id="2594794"/>
    <lineage>
        <taxon>Bacteria</taxon>
        <taxon>Pseudomonadati</taxon>
        <taxon>Bacteroidota</taxon>
        <taxon>Cytophagia</taxon>
        <taxon>Cytophagales</taxon>
        <taxon>Hymenobacteraceae</taxon>
        <taxon>Hymenobacter</taxon>
    </lineage>
</organism>
<sequence>MRVFPLVSTRSLARTPAGSPAVDDGHWGQALAQPAFRRSWLVLALLFVVLLSLVPGFFLYIQQRPGAVATDPLLALVPRHDVAVPVFALMYGSVLAAMGWLTRQPHLFLRGLWGYLFLLVLRMSTIWLVPLVPPLDLLPMPDPFLALVFHTNASEAITKDLFFSGHTSTVVLLALAVRGRWWRGALAVAAVLVGLLVLVQRVHYSYDVLAAPFFAWLAYWAAGFVVRPAAETRA</sequence>
<proteinExistence type="predicted"/>
<feature type="domain" description="Sphingomyelin synthase-like" evidence="2">
    <location>
        <begin position="160"/>
        <end position="220"/>
    </location>
</feature>
<gene>
    <name evidence="3" type="ORF">FNT36_12930</name>
</gene>
<evidence type="ECO:0000256" key="1">
    <source>
        <dbReference type="SAM" id="Phobius"/>
    </source>
</evidence>
<feature type="transmembrane region" description="Helical" evidence="1">
    <location>
        <begin position="208"/>
        <end position="226"/>
    </location>
</feature>
<evidence type="ECO:0000313" key="3">
    <source>
        <dbReference type="EMBL" id="TVT40379.1"/>
    </source>
</evidence>
<protein>
    <recommendedName>
        <fullName evidence="2">Sphingomyelin synthase-like domain-containing protein</fullName>
    </recommendedName>
</protein>
<keyword evidence="4" id="KW-1185">Reference proteome</keyword>
<keyword evidence="1" id="KW-1133">Transmembrane helix</keyword>
<evidence type="ECO:0000259" key="2">
    <source>
        <dbReference type="Pfam" id="PF14360"/>
    </source>
</evidence>
<feature type="transmembrane region" description="Helical" evidence="1">
    <location>
        <begin position="40"/>
        <end position="62"/>
    </location>
</feature>
<dbReference type="Gene3D" id="1.20.144.10">
    <property type="entry name" value="Phosphatidic acid phosphatase type 2/haloperoxidase"/>
    <property type="match status" value="1"/>
</dbReference>
<dbReference type="EMBL" id="VMRJ01000003">
    <property type="protein sequence ID" value="TVT40379.1"/>
    <property type="molecule type" value="Genomic_DNA"/>
</dbReference>
<reference evidence="3 4" key="1">
    <citation type="submission" date="2019-07" db="EMBL/GenBank/DDBJ databases">
        <title>Hymenobacter sp. straun FUR1 Genome sequencing and assembly.</title>
        <authorList>
            <person name="Chhetri G."/>
        </authorList>
    </citation>
    <scope>NUCLEOTIDE SEQUENCE [LARGE SCALE GENOMIC DNA]</scope>
    <source>
        <strain evidence="3 4">Fur1</strain>
    </source>
</reference>
<accession>A0A558BV63</accession>
<dbReference type="Pfam" id="PF14360">
    <property type="entry name" value="PAP2_C"/>
    <property type="match status" value="1"/>
</dbReference>